<evidence type="ECO:0000313" key="3">
    <source>
        <dbReference type="EMBL" id="CAE0281177.1"/>
    </source>
</evidence>
<dbReference type="AlphaFoldDB" id="A0A7S3GZV9"/>
<dbReference type="PANTHER" id="PTHR12121:SF37">
    <property type="entry name" value="2',5'-PHOSPHODIESTERASE 12"/>
    <property type="match status" value="1"/>
</dbReference>
<proteinExistence type="predicted"/>
<feature type="domain" description="Endonuclease/exonuclease/phosphatase" evidence="2">
    <location>
        <begin position="243"/>
        <end position="660"/>
    </location>
</feature>
<reference evidence="3" key="1">
    <citation type="submission" date="2021-01" db="EMBL/GenBank/DDBJ databases">
        <authorList>
            <person name="Corre E."/>
            <person name="Pelletier E."/>
            <person name="Niang G."/>
            <person name="Scheremetjew M."/>
            <person name="Finn R."/>
            <person name="Kale V."/>
            <person name="Holt S."/>
            <person name="Cochrane G."/>
            <person name="Meng A."/>
            <person name="Brown T."/>
            <person name="Cohen L."/>
        </authorList>
    </citation>
    <scope>NUCLEOTIDE SEQUENCE</scope>
    <source>
        <strain evidence="3">CCAP 955/1</strain>
    </source>
</reference>
<dbReference type="InterPro" id="IPR036691">
    <property type="entry name" value="Endo/exonu/phosph_ase_sf"/>
</dbReference>
<dbReference type="InterPro" id="IPR050410">
    <property type="entry name" value="CCR4/nocturin_mRNA_transcr"/>
</dbReference>
<sequence length="670" mass="74828">MDRSLQRFAITCRSKLQKDAKKASKAAKKNKNEAKEESEQNQPKPAVLLLEGVECDASTLKNFDIKTGMQVLLDNLNFTFVTNPPTVLALTTYPRSVVYVGCPIVPQVSIEFGDDYECMWAVESSPKSGDFEIVSHEKVFTPEATALDCRVKVFCHAVQSTTEASSRDRVGRSVVFYLAGTVQAAPETADGFNRLLGVRQDFNRLRRANQPRSSTGFDYLDSQTQAVSTASTERQEDELRLVTYNILAEPFATSEQAYTTLYPYCDQEVLQSEYRIQRILAELLACDADIVCLQECDLRTFDAYLLPILGRRGFSGHFTCKGSTEGCAVFTLDSTCRVVQRVDLPLKNVLRDAPHLSNLYLQRPDLQDIIGGKLGTVAQITVLQSTRRPQQAIVVANTHLFYHPLASFLRTIQAYAITEALGAIQSAIETNGLQQDFISLVNGEETNQLALEKESRLAKCLLSSRQVDRTDLDSTTSAAQTQDKVKATVMLLGDLNSSPNIAALQFLTNGFATEEQLNYVWEEVKHFFWGDREANFNFTNIHDHKEKRRKAEEEKRQALKDSNAAGAEGGNVEELTEKLEELNLYLDSAGLQPVMTHRLGLMSAAGFAPYSNYTPTFKQLLDYILVQERDFEVVRVAPMPSEEVFGEFEALPSAVIPSDHVAIAVDLRWK</sequence>
<organism evidence="3">
    <name type="scientific">Spumella elongata</name>
    <dbReference type="NCBI Taxonomy" id="89044"/>
    <lineage>
        <taxon>Eukaryota</taxon>
        <taxon>Sar</taxon>
        <taxon>Stramenopiles</taxon>
        <taxon>Ochrophyta</taxon>
        <taxon>Chrysophyceae</taxon>
        <taxon>Chromulinales</taxon>
        <taxon>Chromulinaceae</taxon>
        <taxon>Spumella</taxon>
    </lineage>
</organism>
<gene>
    <name evidence="3" type="ORF">SELO1098_LOCUS10011</name>
</gene>
<evidence type="ECO:0000256" key="1">
    <source>
        <dbReference type="SAM" id="MobiDB-lite"/>
    </source>
</evidence>
<dbReference type="Gene3D" id="3.60.10.10">
    <property type="entry name" value="Endonuclease/exonuclease/phosphatase"/>
    <property type="match status" value="1"/>
</dbReference>
<protein>
    <recommendedName>
        <fullName evidence="2">Endonuclease/exonuclease/phosphatase domain-containing protein</fullName>
    </recommendedName>
</protein>
<dbReference type="EMBL" id="HBIC01020152">
    <property type="protein sequence ID" value="CAE0281177.1"/>
    <property type="molecule type" value="Transcribed_RNA"/>
</dbReference>
<dbReference type="GO" id="GO:0000175">
    <property type="term" value="F:3'-5'-RNA exonuclease activity"/>
    <property type="evidence" value="ECO:0007669"/>
    <property type="project" value="TreeGrafter"/>
</dbReference>
<dbReference type="InterPro" id="IPR005135">
    <property type="entry name" value="Endo/exonuclease/phosphatase"/>
</dbReference>
<feature type="compositionally biased region" description="Basic and acidic residues" evidence="1">
    <location>
        <begin position="544"/>
        <end position="559"/>
    </location>
</feature>
<dbReference type="SUPFAM" id="SSF56219">
    <property type="entry name" value="DNase I-like"/>
    <property type="match status" value="1"/>
</dbReference>
<accession>A0A7S3GZV9</accession>
<dbReference type="GO" id="GO:0000288">
    <property type="term" value="P:nuclear-transcribed mRNA catabolic process, deadenylation-dependent decay"/>
    <property type="evidence" value="ECO:0007669"/>
    <property type="project" value="TreeGrafter"/>
</dbReference>
<dbReference type="Pfam" id="PF03372">
    <property type="entry name" value="Exo_endo_phos"/>
    <property type="match status" value="1"/>
</dbReference>
<name>A0A7S3GZV9_9STRA</name>
<evidence type="ECO:0000259" key="2">
    <source>
        <dbReference type="Pfam" id="PF03372"/>
    </source>
</evidence>
<dbReference type="GO" id="GO:0005739">
    <property type="term" value="C:mitochondrion"/>
    <property type="evidence" value="ECO:0007669"/>
    <property type="project" value="TreeGrafter"/>
</dbReference>
<feature type="region of interest" description="Disordered" evidence="1">
    <location>
        <begin position="544"/>
        <end position="572"/>
    </location>
</feature>
<feature type="region of interest" description="Disordered" evidence="1">
    <location>
        <begin position="16"/>
        <end position="43"/>
    </location>
</feature>
<dbReference type="PANTHER" id="PTHR12121">
    <property type="entry name" value="CARBON CATABOLITE REPRESSOR PROTEIN 4"/>
    <property type="match status" value="1"/>
</dbReference>